<reference evidence="15" key="1">
    <citation type="submission" date="2022-11" db="UniProtKB">
        <authorList>
            <consortium name="WormBaseParasite"/>
        </authorList>
    </citation>
    <scope>IDENTIFICATION</scope>
</reference>
<evidence type="ECO:0000256" key="5">
    <source>
        <dbReference type="ARBA" id="ARBA00022448"/>
    </source>
</evidence>
<comment type="similarity">
    <text evidence="4">Belongs to the complex I NDUFS5 subunit family.</text>
</comment>
<evidence type="ECO:0000256" key="3">
    <source>
        <dbReference type="ARBA" id="ARBA00004637"/>
    </source>
</evidence>
<keyword evidence="8" id="KW-0249">Electron transport</keyword>
<feature type="transmembrane region" description="Helical" evidence="13">
    <location>
        <begin position="20"/>
        <end position="42"/>
    </location>
</feature>
<dbReference type="WBParaSite" id="PgR051X_g049_t01">
    <property type="protein sequence ID" value="PgR051X_g049_t01"/>
    <property type="gene ID" value="PgR051X_g049"/>
</dbReference>
<dbReference type="GO" id="GO:0005743">
    <property type="term" value="C:mitochondrial inner membrane"/>
    <property type="evidence" value="ECO:0007669"/>
    <property type="project" value="UniProtKB-SubCell"/>
</dbReference>
<feature type="disulfide bond" evidence="12">
    <location>
        <begin position="78"/>
        <end position="111"/>
    </location>
</feature>
<evidence type="ECO:0000313" key="14">
    <source>
        <dbReference type="Proteomes" id="UP000887569"/>
    </source>
</evidence>
<evidence type="ECO:0000256" key="8">
    <source>
        <dbReference type="ARBA" id="ARBA00022982"/>
    </source>
</evidence>
<keyword evidence="13" id="KW-0812">Transmembrane</keyword>
<feature type="disulfide bond" evidence="12">
    <location>
        <begin position="88"/>
        <end position="101"/>
    </location>
</feature>
<dbReference type="GO" id="GO:0005758">
    <property type="term" value="C:mitochondrial intermembrane space"/>
    <property type="evidence" value="ECO:0007669"/>
    <property type="project" value="UniProtKB-SubCell"/>
</dbReference>
<evidence type="ECO:0000256" key="13">
    <source>
        <dbReference type="SAM" id="Phobius"/>
    </source>
</evidence>
<evidence type="ECO:0000313" key="15">
    <source>
        <dbReference type="WBParaSite" id="PgR051X_g049_t01"/>
    </source>
</evidence>
<keyword evidence="10 13" id="KW-0472">Membrane</keyword>
<keyword evidence="6" id="KW-0679">Respiratory chain</keyword>
<evidence type="ECO:0000256" key="9">
    <source>
        <dbReference type="ARBA" id="ARBA00023128"/>
    </source>
</evidence>
<keyword evidence="11 12" id="KW-1015">Disulfide bond</keyword>
<dbReference type="PANTHER" id="PTHR21268:SF2">
    <property type="entry name" value="NADH DEHYDROGENASE [UBIQUINONE] IRON-SULFUR PROTEIN 5"/>
    <property type="match status" value="1"/>
</dbReference>
<sequence length="162" mass="18540">VSSLESSYPPPTNSPTWGLVSVGSVLWLVGFVEYTLCAACWMSSGNRFPENYQTLTPILKVPLTDTFNLPLSQQGKPCGFFEAQFFRCLEAYGAKLGRKYCDLEHRDYQECLTSDKQRMRTRAIRNERRKKFLKGELPAAFLADHPQPGEYKADYFSNNRVH</sequence>
<evidence type="ECO:0000256" key="11">
    <source>
        <dbReference type="ARBA" id="ARBA00023157"/>
    </source>
</evidence>
<dbReference type="Pfam" id="PF10200">
    <property type="entry name" value="Ndufs5"/>
    <property type="match status" value="1"/>
</dbReference>
<protein>
    <submittedName>
        <fullName evidence="15">NADH dehydrogenase [ubiquinone] iron-sulfur protein 5</fullName>
    </submittedName>
</protein>
<organism evidence="14 15">
    <name type="scientific">Parascaris univalens</name>
    <name type="common">Nematode worm</name>
    <dbReference type="NCBI Taxonomy" id="6257"/>
    <lineage>
        <taxon>Eukaryota</taxon>
        <taxon>Metazoa</taxon>
        <taxon>Ecdysozoa</taxon>
        <taxon>Nematoda</taxon>
        <taxon>Chromadorea</taxon>
        <taxon>Rhabditida</taxon>
        <taxon>Spirurina</taxon>
        <taxon>Ascaridomorpha</taxon>
        <taxon>Ascaridoidea</taxon>
        <taxon>Ascarididae</taxon>
        <taxon>Parascaris</taxon>
    </lineage>
</organism>
<evidence type="ECO:0000256" key="6">
    <source>
        <dbReference type="ARBA" id="ARBA00022660"/>
    </source>
</evidence>
<keyword evidence="13" id="KW-1133">Transmembrane helix</keyword>
<comment type="subcellular location">
    <subcellularLocation>
        <location evidence="3">Mitochondrion inner membrane</location>
        <topology evidence="3">Peripheral membrane protein</topology>
    </subcellularLocation>
    <subcellularLocation>
        <location evidence="2">Mitochondrion intermembrane space</location>
    </subcellularLocation>
</comment>
<keyword evidence="9" id="KW-0496">Mitochondrion</keyword>
<dbReference type="AlphaFoldDB" id="A0A915BPU1"/>
<comment type="function">
    <text evidence="1">Accessory subunit of the mitochondrial membrane respiratory chain NADH dehydrogenase (Complex I), that is believed not to be involved in catalysis. Complex I functions in the transfer of electrons from NADH to the respiratory chain. The immediate electron acceptor for the enzyme is believed to be ubiquinone.</text>
</comment>
<dbReference type="PROSITE" id="PS51808">
    <property type="entry name" value="CHCH"/>
    <property type="match status" value="1"/>
</dbReference>
<dbReference type="PANTHER" id="PTHR21268">
    <property type="entry name" value="NADH DEHYDROGENASE [UBIQUINONE] IRON-SULFUR PROTEIN 5"/>
    <property type="match status" value="1"/>
</dbReference>
<evidence type="ECO:0000256" key="10">
    <source>
        <dbReference type="ARBA" id="ARBA00023136"/>
    </source>
</evidence>
<evidence type="ECO:0000256" key="12">
    <source>
        <dbReference type="PIRSR" id="PIRSR619342-50"/>
    </source>
</evidence>
<evidence type="ECO:0000256" key="1">
    <source>
        <dbReference type="ARBA" id="ARBA00003195"/>
    </source>
</evidence>
<name>A0A915BPU1_PARUN</name>
<evidence type="ECO:0000256" key="7">
    <source>
        <dbReference type="ARBA" id="ARBA00022792"/>
    </source>
</evidence>
<accession>A0A915BPU1</accession>
<proteinExistence type="inferred from homology"/>
<dbReference type="Proteomes" id="UP000887569">
    <property type="component" value="Unplaced"/>
</dbReference>
<evidence type="ECO:0000256" key="2">
    <source>
        <dbReference type="ARBA" id="ARBA00004569"/>
    </source>
</evidence>
<evidence type="ECO:0000256" key="4">
    <source>
        <dbReference type="ARBA" id="ARBA00007372"/>
    </source>
</evidence>
<dbReference type="InterPro" id="IPR019342">
    <property type="entry name" value="NADH_UbQ_OxRdtase_FeS-su5"/>
</dbReference>
<keyword evidence="7" id="KW-0999">Mitochondrion inner membrane</keyword>
<keyword evidence="14" id="KW-1185">Reference proteome</keyword>
<keyword evidence="5" id="KW-0813">Transport</keyword>